<organism evidence="3 4">
    <name type="scientific">Taibaiella chishuiensis</name>
    <dbReference type="NCBI Taxonomy" id="1434707"/>
    <lineage>
        <taxon>Bacteria</taxon>
        <taxon>Pseudomonadati</taxon>
        <taxon>Bacteroidota</taxon>
        <taxon>Chitinophagia</taxon>
        <taxon>Chitinophagales</taxon>
        <taxon>Chitinophagaceae</taxon>
        <taxon>Taibaiella</taxon>
    </lineage>
</organism>
<evidence type="ECO:0000259" key="2">
    <source>
        <dbReference type="Pfam" id="PF00144"/>
    </source>
</evidence>
<feature type="domain" description="Beta-lactamase-related" evidence="2">
    <location>
        <begin position="46"/>
        <end position="329"/>
    </location>
</feature>
<gene>
    <name evidence="3" type="ORF">B0I18_108117</name>
</gene>
<proteinExistence type="predicted"/>
<evidence type="ECO:0000256" key="1">
    <source>
        <dbReference type="SAM" id="SignalP"/>
    </source>
</evidence>
<comment type="caution">
    <text evidence="3">The sequence shown here is derived from an EMBL/GenBank/DDBJ whole genome shotgun (WGS) entry which is preliminary data.</text>
</comment>
<dbReference type="EMBL" id="PYGD01000008">
    <property type="protein sequence ID" value="PSK90387.1"/>
    <property type="molecule type" value="Genomic_DNA"/>
</dbReference>
<dbReference type="AlphaFoldDB" id="A0A2P8CZL4"/>
<dbReference type="InterPro" id="IPR012338">
    <property type="entry name" value="Beta-lactam/transpept-like"/>
</dbReference>
<dbReference type="InterPro" id="IPR050491">
    <property type="entry name" value="AmpC-like"/>
</dbReference>
<protein>
    <submittedName>
        <fullName evidence="3">CubicO group peptidase (Beta-lactamase class C family)</fullName>
    </submittedName>
</protein>
<name>A0A2P8CZL4_9BACT</name>
<dbReference type="Pfam" id="PF00144">
    <property type="entry name" value="Beta-lactamase"/>
    <property type="match status" value="1"/>
</dbReference>
<dbReference type="OrthoDB" id="9793489at2"/>
<dbReference type="PANTHER" id="PTHR46825">
    <property type="entry name" value="D-ALANYL-D-ALANINE-CARBOXYPEPTIDASE/ENDOPEPTIDASE AMPH"/>
    <property type="match status" value="1"/>
</dbReference>
<dbReference type="Proteomes" id="UP000240572">
    <property type="component" value="Unassembled WGS sequence"/>
</dbReference>
<dbReference type="InterPro" id="IPR001466">
    <property type="entry name" value="Beta-lactam-related"/>
</dbReference>
<evidence type="ECO:0000313" key="3">
    <source>
        <dbReference type="EMBL" id="PSK90387.1"/>
    </source>
</evidence>
<dbReference type="PANTHER" id="PTHR46825:SF9">
    <property type="entry name" value="BETA-LACTAMASE-RELATED DOMAIN-CONTAINING PROTEIN"/>
    <property type="match status" value="1"/>
</dbReference>
<accession>A0A2P8CZL4</accession>
<dbReference type="Gene3D" id="3.40.710.10">
    <property type="entry name" value="DD-peptidase/beta-lactamase superfamily"/>
    <property type="match status" value="1"/>
</dbReference>
<dbReference type="SUPFAM" id="SSF56601">
    <property type="entry name" value="beta-lactamase/transpeptidase-like"/>
    <property type="match status" value="1"/>
</dbReference>
<keyword evidence="4" id="KW-1185">Reference proteome</keyword>
<keyword evidence="1" id="KW-0732">Signal</keyword>
<evidence type="ECO:0000313" key="4">
    <source>
        <dbReference type="Proteomes" id="UP000240572"/>
    </source>
</evidence>
<feature type="signal peptide" evidence="1">
    <location>
        <begin position="1"/>
        <end position="21"/>
    </location>
</feature>
<feature type="chain" id="PRO_5015116921" evidence="1">
    <location>
        <begin position="22"/>
        <end position="349"/>
    </location>
</feature>
<reference evidence="3 4" key="1">
    <citation type="submission" date="2018-03" db="EMBL/GenBank/DDBJ databases">
        <title>Genomic Encyclopedia of Type Strains, Phase III (KMG-III): the genomes of soil and plant-associated and newly described type strains.</title>
        <authorList>
            <person name="Whitman W."/>
        </authorList>
    </citation>
    <scope>NUCLEOTIDE SEQUENCE [LARGE SCALE GENOMIC DNA]</scope>
    <source>
        <strain evidence="3 4">CGMCC 1.12700</strain>
    </source>
</reference>
<dbReference type="RefSeq" id="WP_106524263.1">
    <property type="nucleotide sequence ID" value="NZ_PYGD01000008.1"/>
</dbReference>
<sequence length="349" mass="38817">MKSLFSTLLLALVLWAIPSGARSKDDLAPQIDSLLRVKSPRGFNGVVYIRQNGQTIYAKASGYADFKRKTPLRVTDGFSTMSIAKQITATLVLQQVEKGTVDLHSPIRKYLPDLPYSWADTITVHQLLNNSSGLDSDDLDKPLKFRPGSGFNYSNIGYSLLGRILERQSHKTYGDLVNALFKRCGMTHSYYPRPATQHFLKKGHTLHADGSITQQEKIPFDPALCPGSHLIVTAMDLASWNEQLHQGRLLQPATYKLMTTYSITAAHPLFGDQPIGYGYGLRINDKAPIREIGHTGFHPVAGYTAVNLYYPDSKTSVIVLENQAHEDFSIAYYFEQAVRTLVITSGLLP</sequence>